<gene>
    <name evidence="10" type="ORF">SSX86_029860</name>
</gene>
<keyword evidence="11" id="KW-1185">Reference proteome</keyword>
<evidence type="ECO:0000256" key="8">
    <source>
        <dbReference type="SAM" id="MobiDB-lite"/>
    </source>
</evidence>
<accession>A0AAP0CH55</accession>
<dbReference type="GO" id="GO:0048364">
    <property type="term" value="P:root development"/>
    <property type="evidence" value="ECO:0007669"/>
    <property type="project" value="InterPro"/>
</dbReference>
<evidence type="ECO:0000256" key="6">
    <source>
        <dbReference type="ARBA" id="ARBA00022729"/>
    </source>
</evidence>
<evidence type="ECO:0000256" key="3">
    <source>
        <dbReference type="ARBA" id="ARBA00022523"/>
    </source>
</evidence>
<evidence type="ECO:0000313" key="11">
    <source>
        <dbReference type="Proteomes" id="UP001408789"/>
    </source>
</evidence>
<dbReference type="GO" id="GO:1902025">
    <property type="term" value="P:nitrate import"/>
    <property type="evidence" value="ECO:0007669"/>
    <property type="project" value="TreeGrafter"/>
</dbReference>
<reference evidence="10 11" key="1">
    <citation type="submission" date="2024-04" db="EMBL/GenBank/DDBJ databases">
        <title>The reference genome of an endangered Asteraceae, Deinandra increscens subsp. villosa, native to the Central Coast of California.</title>
        <authorList>
            <person name="Guilliams M."/>
            <person name="Hasenstab-Lehman K."/>
            <person name="Meyer R."/>
            <person name="Mcevoy S."/>
        </authorList>
    </citation>
    <scope>NUCLEOTIDE SEQUENCE [LARGE SCALE GENOMIC DNA]</scope>
    <source>
        <tissue evidence="10">Leaf</tissue>
    </source>
</reference>
<sequence>MAKINSTLGYCVILFVLILLASELGCVDGRRMKSSKSPPSLQKIKSNMVSLKFQKISSVEVVTSKIGKVDDFRPTTPGHSPGAGHSIHN</sequence>
<dbReference type="GO" id="GO:0005179">
    <property type="term" value="F:hormone activity"/>
    <property type="evidence" value="ECO:0007669"/>
    <property type="project" value="UniProtKB-KW"/>
</dbReference>
<dbReference type="EMBL" id="JBCNJP010000027">
    <property type="protein sequence ID" value="KAK9053228.1"/>
    <property type="molecule type" value="Genomic_DNA"/>
</dbReference>
<dbReference type="PANTHER" id="PTHR33348">
    <property type="entry name" value="PRECURSOR OF CEP5"/>
    <property type="match status" value="1"/>
</dbReference>
<dbReference type="Proteomes" id="UP001408789">
    <property type="component" value="Unassembled WGS sequence"/>
</dbReference>
<keyword evidence="6 9" id="KW-0732">Signal</keyword>
<feature type="region of interest" description="Disordered" evidence="8">
    <location>
        <begin position="70"/>
        <end position="89"/>
    </location>
</feature>
<dbReference type="GO" id="GO:2000280">
    <property type="term" value="P:regulation of root development"/>
    <property type="evidence" value="ECO:0007669"/>
    <property type="project" value="TreeGrafter"/>
</dbReference>
<protein>
    <submittedName>
        <fullName evidence="10">Uncharacterized protein</fullName>
    </submittedName>
</protein>
<dbReference type="AlphaFoldDB" id="A0AAP0CH55"/>
<evidence type="ECO:0000256" key="9">
    <source>
        <dbReference type="SAM" id="SignalP"/>
    </source>
</evidence>
<evidence type="ECO:0000256" key="7">
    <source>
        <dbReference type="ARBA" id="ARBA00023278"/>
    </source>
</evidence>
<dbReference type="InterPro" id="IPR033250">
    <property type="entry name" value="CEP"/>
</dbReference>
<evidence type="ECO:0000256" key="1">
    <source>
        <dbReference type="ARBA" id="ARBA00004271"/>
    </source>
</evidence>
<evidence type="ECO:0000256" key="2">
    <source>
        <dbReference type="ARBA" id="ARBA00008963"/>
    </source>
</evidence>
<evidence type="ECO:0000256" key="5">
    <source>
        <dbReference type="ARBA" id="ARBA00022702"/>
    </source>
</evidence>
<dbReference type="GO" id="GO:0006995">
    <property type="term" value="P:cellular response to nitrogen starvation"/>
    <property type="evidence" value="ECO:0007669"/>
    <property type="project" value="UniProtKB-ARBA"/>
</dbReference>
<name>A0AAP0CH55_9ASTR</name>
<keyword evidence="4" id="KW-0964">Secreted</keyword>
<comment type="subcellular location">
    <subcellularLocation>
        <location evidence="1">Secreted</location>
        <location evidence="1">Extracellular space</location>
        <location evidence="1">Apoplast</location>
    </subcellularLocation>
</comment>
<dbReference type="GO" id="GO:0048046">
    <property type="term" value="C:apoplast"/>
    <property type="evidence" value="ECO:0007669"/>
    <property type="project" value="UniProtKB-SubCell"/>
</dbReference>
<keyword evidence="3" id="KW-0052">Apoplast</keyword>
<keyword evidence="5" id="KW-0372">Hormone</keyword>
<comment type="caution">
    <text evidence="10">The sequence shown here is derived from an EMBL/GenBank/DDBJ whole genome shotgun (WGS) entry which is preliminary data.</text>
</comment>
<keyword evidence="7" id="KW-0379">Hydroxylation</keyword>
<feature type="chain" id="PRO_5042886240" evidence="9">
    <location>
        <begin position="30"/>
        <end position="89"/>
    </location>
</feature>
<dbReference type="PANTHER" id="PTHR33348:SF3">
    <property type="entry name" value="PRECURSOR OF CEP1"/>
    <property type="match status" value="1"/>
</dbReference>
<evidence type="ECO:0000256" key="4">
    <source>
        <dbReference type="ARBA" id="ARBA00022525"/>
    </source>
</evidence>
<organism evidence="10 11">
    <name type="scientific">Deinandra increscens subsp. villosa</name>
    <dbReference type="NCBI Taxonomy" id="3103831"/>
    <lineage>
        <taxon>Eukaryota</taxon>
        <taxon>Viridiplantae</taxon>
        <taxon>Streptophyta</taxon>
        <taxon>Embryophyta</taxon>
        <taxon>Tracheophyta</taxon>
        <taxon>Spermatophyta</taxon>
        <taxon>Magnoliopsida</taxon>
        <taxon>eudicotyledons</taxon>
        <taxon>Gunneridae</taxon>
        <taxon>Pentapetalae</taxon>
        <taxon>asterids</taxon>
        <taxon>campanulids</taxon>
        <taxon>Asterales</taxon>
        <taxon>Asteraceae</taxon>
        <taxon>Asteroideae</taxon>
        <taxon>Heliantheae alliance</taxon>
        <taxon>Madieae</taxon>
        <taxon>Madiinae</taxon>
        <taxon>Deinandra</taxon>
    </lineage>
</organism>
<feature type="signal peptide" evidence="9">
    <location>
        <begin position="1"/>
        <end position="29"/>
    </location>
</feature>
<proteinExistence type="inferred from homology"/>
<evidence type="ECO:0000313" key="10">
    <source>
        <dbReference type="EMBL" id="KAK9053228.1"/>
    </source>
</evidence>
<dbReference type="GO" id="GO:1901371">
    <property type="term" value="P:regulation of leaf morphogenesis"/>
    <property type="evidence" value="ECO:0007669"/>
    <property type="project" value="TreeGrafter"/>
</dbReference>
<comment type="similarity">
    <text evidence="2">Belongs to the C-terminally encoded plant signaling peptide (CEP) family.</text>
</comment>